<dbReference type="InterPro" id="IPR013656">
    <property type="entry name" value="PAS_4"/>
</dbReference>
<keyword evidence="1" id="KW-0597">Phosphoprotein</keyword>
<dbReference type="InterPro" id="IPR002645">
    <property type="entry name" value="STAS_dom"/>
</dbReference>
<dbReference type="Gene3D" id="3.30.750.24">
    <property type="entry name" value="STAS domain"/>
    <property type="match status" value="1"/>
</dbReference>
<feature type="domain" description="STAS" evidence="3">
    <location>
        <begin position="172"/>
        <end position="283"/>
    </location>
</feature>
<dbReference type="SUPFAM" id="SSF55785">
    <property type="entry name" value="PYP-like sensor domain (PAS domain)"/>
    <property type="match status" value="1"/>
</dbReference>
<dbReference type="PANTHER" id="PTHR33745:SF3">
    <property type="entry name" value="RSBT CO-ANTAGONIST PROTEIN RSBRC"/>
    <property type="match status" value="1"/>
</dbReference>
<dbReference type="Gene3D" id="3.30.450.20">
    <property type="entry name" value="PAS domain"/>
    <property type="match status" value="1"/>
</dbReference>
<dbReference type="NCBIfam" id="TIGR00229">
    <property type="entry name" value="sensory_box"/>
    <property type="match status" value="1"/>
</dbReference>
<dbReference type="Pfam" id="PF08448">
    <property type="entry name" value="PAS_4"/>
    <property type="match status" value="1"/>
</dbReference>
<sequence>MTEPESACDPIAELAHLRRRVTELETELAVLRPSEAELRAMFRAMTDVVLVMNREGRYLRIGDTAPDLLYRPSLDLIGQRMHDVMPAAAADFFLDNIRQALERQSVVSMDYSMPLEDREVWFSANISPLSSDSVVLVCRDVTERKRNEMLLQESLRQQELLRAHEAALLQLSTPLIPISDAIVVMPLVGRLDQVRVEHVMQTLLEGVQRVRAQVVILDVTGVAVVDDAVADALVRAARAVGLLGARVVLTGIRPEVAATLASLGTDLAGLVTRGTLQDGIHHAQANLVRSRPRA</sequence>
<gene>
    <name evidence="4" type="ORF">POL58_45415</name>
</gene>
<dbReference type="PROSITE" id="PS50112">
    <property type="entry name" value="PAS"/>
    <property type="match status" value="1"/>
</dbReference>
<feature type="domain" description="PAS" evidence="2">
    <location>
        <begin position="34"/>
        <end position="104"/>
    </location>
</feature>
<dbReference type="EMBL" id="JAQNDN010000027">
    <property type="protein sequence ID" value="MDC0675068.1"/>
    <property type="molecule type" value="Genomic_DNA"/>
</dbReference>
<dbReference type="CDD" id="cd00130">
    <property type="entry name" value="PAS"/>
    <property type="match status" value="1"/>
</dbReference>
<dbReference type="PANTHER" id="PTHR33745">
    <property type="entry name" value="RSBT ANTAGONIST PROTEIN RSBS-RELATED"/>
    <property type="match status" value="1"/>
</dbReference>
<organism evidence="4 5">
    <name type="scientific">Nannocystis radixulma</name>
    <dbReference type="NCBI Taxonomy" id="2995305"/>
    <lineage>
        <taxon>Bacteria</taxon>
        <taxon>Pseudomonadati</taxon>
        <taxon>Myxococcota</taxon>
        <taxon>Polyangia</taxon>
        <taxon>Nannocystales</taxon>
        <taxon>Nannocystaceae</taxon>
        <taxon>Nannocystis</taxon>
    </lineage>
</organism>
<evidence type="ECO:0000259" key="3">
    <source>
        <dbReference type="PROSITE" id="PS50801"/>
    </source>
</evidence>
<comment type="caution">
    <text evidence="4">The sequence shown here is derived from an EMBL/GenBank/DDBJ whole genome shotgun (WGS) entry which is preliminary data.</text>
</comment>
<dbReference type="InterPro" id="IPR000014">
    <property type="entry name" value="PAS"/>
</dbReference>
<accession>A0ABT5BNU8</accession>
<keyword evidence="5" id="KW-1185">Reference proteome</keyword>
<dbReference type="SUPFAM" id="SSF52091">
    <property type="entry name" value="SpoIIaa-like"/>
    <property type="match status" value="1"/>
</dbReference>
<dbReference type="Proteomes" id="UP001217838">
    <property type="component" value="Unassembled WGS sequence"/>
</dbReference>
<protein>
    <submittedName>
        <fullName evidence="4">PAS domain-containing protein</fullName>
    </submittedName>
</protein>
<evidence type="ECO:0000313" key="5">
    <source>
        <dbReference type="Proteomes" id="UP001217838"/>
    </source>
</evidence>
<evidence type="ECO:0000259" key="2">
    <source>
        <dbReference type="PROSITE" id="PS50112"/>
    </source>
</evidence>
<dbReference type="CDD" id="cd07041">
    <property type="entry name" value="STAS_RsbR_RsbS_like"/>
    <property type="match status" value="1"/>
</dbReference>
<dbReference type="InterPro" id="IPR036513">
    <property type="entry name" value="STAS_dom_sf"/>
</dbReference>
<evidence type="ECO:0000256" key="1">
    <source>
        <dbReference type="ARBA" id="ARBA00022553"/>
    </source>
</evidence>
<name>A0ABT5BNU8_9BACT</name>
<dbReference type="PROSITE" id="PS50801">
    <property type="entry name" value="STAS"/>
    <property type="match status" value="1"/>
</dbReference>
<proteinExistence type="predicted"/>
<evidence type="ECO:0000313" key="4">
    <source>
        <dbReference type="EMBL" id="MDC0675068.1"/>
    </source>
</evidence>
<reference evidence="4 5" key="1">
    <citation type="submission" date="2022-11" db="EMBL/GenBank/DDBJ databases">
        <title>Minimal conservation of predation-associated metabolite biosynthetic gene clusters underscores biosynthetic potential of Myxococcota including descriptions for ten novel species: Archangium lansinium sp. nov., Myxococcus landrumus sp. nov., Nannocystis bai.</title>
        <authorList>
            <person name="Ahearne A."/>
            <person name="Stevens C."/>
            <person name="Dowd S."/>
        </authorList>
    </citation>
    <scope>NUCLEOTIDE SEQUENCE [LARGE SCALE GENOMIC DNA]</scope>
    <source>
        <strain evidence="4 5">NCELM</strain>
    </source>
</reference>
<dbReference type="SMART" id="SM00091">
    <property type="entry name" value="PAS"/>
    <property type="match status" value="1"/>
</dbReference>
<dbReference type="InterPro" id="IPR035965">
    <property type="entry name" value="PAS-like_dom_sf"/>
</dbReference>
<dbReference type="RefSeq" id="WP_272009783.1">
    <property type="nucleotide sequence ID" value="NZ_JAQNDN010000027.1"/>
</dbReference>
<dbReference type="Pfam" id="PF01740">
    <property type="entry name" value="STAS"/>
    <property type="match status" value="1"/>
</dbReference>
<dbReference type="InterPro" id="IPR051932">
    <property type="entry name" value="Bact_StressResp_Reg"/>
</dbReference>